<feature type="domain" description="Gamma tubulin complex component C-terminal" evidence="6">
    <location>
        <begin position="569"/>
        <end position="995"/>
    </location>
</feature>
<evidence type="ECO:0000259" key="7">
    <source>
        <dbReference type="Pfam" id="PF17681"/>
    </source>
</evidence>
<dbReference type="STRING" id="933852.A0A0C2X1L8"/>
<dbReference type="Gene3D" id="1.20.120.1900">
    <property type="entry name" value="Gamma-tubulin complex, C-terminal domain"/>
    <property type="match status" value="1"/>
</dbReference>
<dbReference type="GO" id="GO:0031122">
    <property type="term" value="P:cytoplasmic microtubule organization"/>
    <property type="evidence" value="ECO:0007669"/>
    <property type="project" value="TreeGrafter"/>
</dbReference>
<protein>
    <recommendedName>
        <fullName evidence="5">Spindle pole body component</fullName>
    </recommendedName>
</protein>
<dbReference type="PANTHER" id="PTHR19302:SF70">
    <property type="entry name" value="GAMMA-TUBULIN COMPLEX COMPONENT 6"/>
    <property type="match status" value="1"/>
</dbReference>
<dbReference type="AlphaFoldDB" id="A0A0C2X1L8"/>
<dbReference type="Pfam" id="PF17681">
    <property type="entry name" value="GCP_N_terminal"/>
    <property type="match status" value="1"/>
</dbReference>
<dbReference type="GO" id="GO:0051225">
    <property type="term" value="P:spindle assembly"/>
    <property type="evidence" value="ECO:0007669"/>
    <property type="project" value="TreeGrafter"/>
</dbReference>
<keyword evidence="4 5" id="KW-0206">Cytoskeleton</keyword>
<reference evidence="9" key="2">
    <citation type="submission" date="2015-01" db="EMBL/GenBank/DDBJ databases">
        <title>Evolutionary Origins and Diversification of the Mycorrhizal Mutualists.</title>
        <authorList>
            <consortium name="DOE Joint Genome Institute"/>
            <consortium name="Mycorrhizal Genomics Consortium"/>
            <person name="Kohler A."/>
            <person name="Kuo A."/>
            <person name="Nagy L.G."/>
            <person name="Floudas D."/>
            <person name="Copeland A."/>
            <person name="Barry K.W."/>
            <person name="Cichocki N."/>
            <person name="Veneault-Fourrey C."/>
            <person name="LaButti K."/>
            <person name="Lindquist E.A."/>
            <person name="Lipzen A."/>
            <person name="Lundell T."/>
            <person name="Morin E."/>
            <person name="Murat C."/>
            <person name="Riley R."/>
            <person name="Ohm R."/>
            <person name="Sun H."/>
            <person name="Tunlid A."/>
            <person name="Henrissat B."/>
            <person name="Grigoriev I.V."/>
            <person name="Hibbett D.S."/>
            <person name="Martin F."/>
        </authorList>
    </citation>
    <scope>NUCLEOTIDE SEQUENCE [LARGE SCALE GENOMIC DNA]</scope>
    <source>
        <strain evidence="9">MAFF 305830</strain>
    </source>
</reference>
<dbReference type="GO" id="GO:0051321">
    <property type="term" value="P:meiotic cell cycle"/>
    <property type="evidence" value="ECO:0007669"/>
    <property type="project" value="TreeGrafter"/>
</dbReference>
<dbReference type="InterPro" id="IPR041470">
    <property type="entry name" value="GCP_N"/>
</dbReference>
<name>A0A0C2X1L8_SERVB</name>
<dbReference type="GO" id="GO:0000930">
    <property type="term" value="C:gamma-tubulin complex"/>
    <property type="evidence" value="ECO:0007669"/>
    <property type="project" value="TreeGrafter"/>
</dbReference>
<dbReference type="GO" id="GO:0051011">
    <property type="term" value="F:microtubule minus-end binding"/>
    <property type="evidence" value="ECO:0007669"/>
    <property type="project" value="TreeGrafter"/>
</dbReference>
<dbReference type="PANTHER" id="PTHR19302">
    <property type="entry name" value="GAMMA TUBULIN COMPLEX PROTEIN"/>
    <property type="match status" value="1"/>
</dbReference>
<keyword evidence="3 5" id="KW-0493">Microtubule</keyword>
<proteinExistence type="inferred from homology"/>
<accession>A0A0C2X1L8</accession>
<evidence type="ECO:0000256" key="2">
    <source>
        <dbReference type="ARBA" id="ARBA00022490"/>
    </source>
</evidence>
<feature type="domain" description="Gamma tubulin complex component protein N-terminal" evidence="7">
    <location>
        <begin position="171"/>
        <end position="365"/>
    </location>
</feature>
<dbReference type="GO" id="GO:0000922">
    <property type="term" value="C:spindle pole"/>
    <property type="evidence" value="ECO:0007669"/>
    <property type="project" value="InterPro"/>
</dbReference>
<dbReference type="OrthoDB" id="775571at2759"/>
<sequence>MSNDIFTTLPPIDYTHTSKSNLLEPIHAAFFVPKLENRPQNPIIDSLGLNSSRNTYPLSVNGHVAVKQIPAIGTDPISKLPKSNGTGLVTNEEGKGGENIWLIAASGSDAQGNKLKTWDGLRSTYPKDATEGDLLSEQHPSVFAGAQEFVIPHVRTPNMTRWYLQPAELLEVLMTNLIGHSSRLYEWDSVTESFRKAAPHASQIIIAYGFSEDMSRDIIRQHLGIGTCLRRLDDFILRLRSTTLHSTMLAFLHSLETIVATLRKQLQRHKPVSNTVLSQLWLHYADLETTLTALTEFCNVGESSVPPYKPLPTEAAAFLSHLYACVELHFQSHSPRNVRSALAYLLSTSSGPFFRKVEQSIGIGKAPLPDTTQFEGNEDGLLNANAHALNAFSPPESYPDFFSDEQKAQTSVAARSLKVLAAAEPSHPLLNEYADRRCQWVWHEDELERMFTGQYDERGFQELRLPASSSQLDVLARDHPARYPPELASFKAFDMEPGSQWDATRTSATSLPIDTRPYQAFLAVFPEHLPLSTPTLSHLANAVLHPLQLQSNRLTNALLSLFLSPPLSLPSHLSLLHSFALLGSQSFTYRLRGALFTESDGYQPVGRGTRARTRAKLGIKDARDVAAEAEEIGGPEGVASAAKWGIGLGLGLSERGVWPPGGAELGFALRRVIVDTLDEMVDPDAESDESLFHKKGLPCGTVVKEAEWRLGFAIRDLPVDEGREEWLNPSSVAALDFLYLDYKPPLPVAALITPEILSKYQRIFNFLLRLLRVETVSRGLFNSILKGPPLFTQTPHALGLLRRFRFHAHGFVSTLITYIFDTAIGIHLEGFTSRIKDIATRHNSRTSQSSSRATDEEVNQDKISLAQVFVDDDGIPVADIFEIMTDHSLVLDKILGGCVLRTQQRAISEVLEDLMTIVLRLGSLVRDLKRGALTDDDASSQLEKLHYNFERKMFTLTKVLRAMDDKSELRSLLSALATSDRDYEVLSRNAGGPKREIGLSDLLARLDPGEWWKLEMERRVKAKREKQTHAPA</sequence>
<dbReference type="GO" id="GO:0043015">
    <property type="term" value="F:gamma-tubulin binding"/>
    <property type="evidence" value="ECO:0007669"/>
    <property type="project" value="InterPro"/>
</dbReference>
<dbReference type="InterPro" id="IPR042241">
    <property type="entry name" value="GCP_C_sf"/>
</dbReference>
<evidence type="ECO:0000259" key="6">
    <source>
        <dbReference type="Pfam" id="PF04130"/>
    </source>
</evidence>
<gene>
    <name evidence="8" type="ORF">M408DRAFT_77699</name>
</gene>
<evidence type="ECO:0000313" key="9">
    <source>
        <dbReference type="Proteomes" id="UP000054097"/>
    </source>
</evidence>
<keyword evidence="2 5" id="KW-0963">Cytoplasm</keyword>
<dbReference type="InterPro" id="IPR040457">
    <property type="entry name" value="GCP_C"/>
</dbReference>
<dbReference type="InterPro" id="IPR007259">
    <property type="entry name" value="GCP"/>
</dbReference>
<evidence type="ECO:0000256" key="5">
    <source>
        <dbReference type="RuleBase" id="RU363050"/>
    </source>
</evidence>
<dbReference type="GO" id="GO:0007020">
    <property type="term" value="P:microtubule nucleation"/>
    <property type="evidence" value="ECO:0007669"/>
    <property type="project" value="InterPro"/>
</dbReference>
<comment type="subcellular location">
    <subcellularLocation>
        <location evidence="5">Cytoplasm</location>
        <location evidence="5">Cytoskeleton</location>
        <location evidence="5">Microtubule organizing center</location>
    </subcellularLocation>
</comment>
<keyword evidence="9" id="KW-1185">Reference proteome</keyword>
<dbReference type="GO" id="GO:0005874">
    <property type="term" value="C:microtubule"/>
    <property type="evidence" value="ECO:0007669"/>
    <property type="project" value="UniProtKB-KW"/>
</dbReference>
<evidence type="ECO:0000256" key="3">
    <source>
        <dbReference type="ARBA" id="ARBA00022701"/>
    </source>
</evidence>
<dbReference type="GO" id="GO:0000278">
    <property type="term" value="P:mitotic cell cycle"/>
    <property type="evidence" value="ECO:0007669"/>
    <property type="project" value="TreeGrafter"/>
</dbReference>
<evidence type="ECO:0000313" key="8">
    <source>
        <dbReference type="EMBL" id="KIM23387.1"/>
    </source>
</evidence>
<reference evidence="8 9" key="1">
    <citation type="submission" date="2014-04" db="EMBL/GenBank/DDBJ databases">
        <authorList>
            <consortium name="DOE Joint Genome Institute"/>
            <person name="Kuo A."/>
            <person name="Zuccaro A."/>
            <person name="Kohler A."/>
            <person name="Nagy L.G."/>
            <person name="Floudas D."/>
            <person name="Copeland A."/>
            <person name="Barry K.W."/>
            <person name="Cichocki N."/>
            <person name="Veneault-Fourrey C."/>
            <person name="LaButti K."/>
            <person name="Lindquist E.A."/>
            <person name="Lipzen A."/>
            <person name="Lundell T."/>
            <person name="Morin E."/>
            <person name="Murat C."/>
            <person name="Sun H."/>
            <person name="Tunlid A."/>
            <person name="Henrissat B."/>
            <person name="Grigoriev I.V."/>
            <person name="Hibbett D.S."/>
            <person name="Martin F."/>
            <person name="Nordberg H.P."/>
            <person name="Cantor M.N."/>
            <person name="Hua S.X."/>
        </authorList>
    </citation>
    <scope>NUCLEOTIDE SEQUENCE [LARGE SCALE GENOMIC DNA]</scope>
    <source>
        <strain evidence="8 9">MAFF 305830</strain>
    </source>
</reference>
<dbReference type="EMBL" id="KN824338">
    <property type="protein sequence ID" value="KIM23387.1"/>
    <property type="molecule type" value="Genomic_DNA"/>
</dbReference>
<evidence type="ECO:0000256" key="1">
    <source>
        <dbReference type="ARBA" id="ARBA00010337"/>
    </source>
</evidence>
<dbReference type="GO" id="GO:0005816">
    <property type="term" value="C:spindle pole body"/>
    <property type="evidence" value="ECO:0007669"/>
    <property type="project" value="UniProtKB-ARBA"/>
</dbReference>
<comment type="similarity">
    <text evidence="1 5">Belongs to the TUBGCP family.</text>
</comment>
<evidence type="ECO:0000256" key="4">
    <source>
        <dbReference type="ARBA" id="ARBA00023212"/>
    </source>
</evidence>
<dbReference type="Pfam" id="PF04130">
    <property type="entry name" value="GCP_C_terminal"/>
    <property type="match status" value="1"/>
</dbReference>
<organism evidence="8 9">
    <name type="scientific">Serendipita vermifera MAFF 305830</name>
    <dbReference type="NCBI Taxonomy" id="933852"/>
    <lineage>
        <taxon>Eukaryota</taxon>
        <taxon>Fungi</taxon>
        <taxon>Dikarya</taxon>
        <taxon>Basidiomycota</taxon>
        <taxon>Agaricomycotina</taxon>
        <taxon>Agaricomycetes</taxon>
        <taxon>Sebacinales</taxon>
        <taxon>Serendipitaceae</taxon>
        <taxon>Serendipita</taxon>
    </lineage>
</organism>
<dbReference type="HOGENOM" id="CLU_011863_0_0_1"/>
<dbReference type="Proteomes" id="UP000054097">
    <property type="component" value="Unassembled WGS sequence"/>
</dbReference>